<evidence type="ECO:0000313" key="1">
    <source>
        <dbReference type="EMBL" id="KAH7856952.1"/>
    </source>
</evidence>
<sequence>MAAKMVGEALLGSVKFVGEALVGSAVEMLLGRLGSQDFIDFFRGRKHDEGLLKKLELTLLELKKVLNDAEDRQLTDPVVRQLVASLPRTTSIRELVLKECQGVQLEWQGVSCVEELKMSGFESLKEFASKLVTLTSLKKLGVSKCSILSLPEIGFPLKLTSLSVKDCGAMQCFPGGMMCLMNLEELWVEGCPELVLPLPEETSHCNMSLESLCLYCCESLKSLPLGLFPKLQHLSIFNCINFETLLIPHGIENQNLKLLEHLYIGYCNNMVSFPCGGIPAPQLSDLTILGCKKLKALPEQMHTLLPSLQSLQLWYCPEIGSLPEGGLPSKLCRLSIKDCEKLVGDRRNWGLQRLPSLRELSLSDEVVESFPEEGLLPPTLTSLNFSCMSNLTSLNGRGLQLLVSLKKMNIFYCFKLQSLPEEGLPTSLCSLGISFCPLLSPRCRREGGEDWHKVAHVPLIVTDVEAIFDKVSLGKMSPWDFDLISAI</sequence>
<comment type="caution">
    <text evidence="1">The sequence shown here is derived from an EMBL/GenBank/DDBJ whole genome shotgun (WGS) entry which is preliminary data.</text>
</comment>
<protein>
    <submittedName>
        <fullName evidence="1">Uncharacterized protein</fullName>
    </submittedName>
</protein>
<organism evidence="1 2">
    <name type="scientific">Vaccinium darrowii</name>
    <dbReference type="NCBI Taxonomy" id="229202"/>
    <lineage>
        <taxon>Eukaryota</taxon>
        <taxon>Viridiplantae</taxon>
        <taxon>Streptophyta</taxon>
        <taxon>Embryophyta</taxon>
        <taxon>Tracheophyta</taxon>
        <taxon>Spermatophyta</taxon>
        <taxon>Magnoliopsida</taxon>
        <taxon>eudicotyledons</taxon>
        <taxon>Gunneridae</taxon>
        <taxon>Pentapetalae</taxon>
        <taxon>asterids</taxon>
        <taxon>Ericales</taxon>
        <taxon>Ericaceae</taxon>
        <taxon>Vaccinioideae</taxon>
        <taxon>Vaccinieae</taxon>
        <taxon>Vaccinium</taxon>
    </lineage>
</organism>
<name>A0ACB7YTH9_9ERIC</name>
<dbReference type="EMBL" id="CM037153">
    <property type="protein sequence ID" value="KAH7856952.1"/>
    <property type="molecule type" value="Genomic_DNA"/>
</dbReference>
<dbReference type="Proteomes" id="UP000828048">
    <property type="component" value="Chromosome 3"/>
</dbReference>
<accession>A0ACB7YTH9</accession>
<evidence type="ECO:0000313" key="2">
    <source>
        <dbReference type="Proteomes" id="UP000828048"/>
    </source>
</evidence>
<keyword evidence="2" id="KW-1185">Reference proteome</keyword>
<reference evidence="1 2" key="1">
    <citation type="journal article" date="2021" name="Hortic Res">
        <title>High-quality reference genome and annotation aids understanding of berry development for evergreen blueberry (Vaccinium darrowii).</title>
        <authorList>
            <person name="Yu J."/>
            <person name="Hulse-Kemp A.M."/>
            <person name="Babiker E."/>
            <person name="Staton M."/>
        </authorList>
    </citation>
    <scope>NUCLEOTIDE SEQUENCE [LARGE SCALE GENOMIC DNA]</scope>
    <source>
        <strain evidence="2">cv. NJ 8807/NJ 8810</strain>
        <tissue evidence="1">Young leaf</tissue>
    </source>
</reference>
<proteinExistence type="predicted"/>
<gene>
    <name evidence="1" type="ORF">Vadar_007277</name>
</gene>